<dbReference type="InterPro" id="IPR051232">
    <property type="entry name" value="ARID/SWI1_ChromRemod"/>
</dbReference>
<dbReference type="InterPro" id="IPR036431">
    <property type="entry name" value="ARID_dom_sf"/>
</dbReference>
<name>A0AAD3RHH7_LATJO</name>
<dbReference type="PANTHER" id="PTHR13964:SF44">
    <property type="entry name" value="ARID DOMAIN-CONTAINING PROTEIN"/>
    <property type="match status" value="1"/>
</dbReference>
<organism evidence="6 7">
    <name type="scientific">Lates japonicus</name>
    <name type="common">Japanese lates</name>
    <dbReference type="NCBI Taxonomy" id="270547"/>
    <lineage>
        <taxon>Eukaryota</taxon>
        <taxon>Metazoa</taxon>
        <taxon>Chordata</taxon>
        <taxon>Craniata</taxon>
        <taxon>Vertebrata</taxon>
        <taxon>Euteleostomi</taxon>
        <taxon>Actinopterygii</taxon>
        <taxon>Neopterygii</taxon>
        <taxon>Teleostei</taxon>
        <taxon>Neoteleostei</taxon>
        <taxon>Acanthomorphata</taxon>
        <taxon>Carangaria</taxon>
        <taxon>Carangaria incertae sedis</taxon>
        <taxon>Centropomidae</taxon>
        <taxon>Lates</taxon>
    </lineage>
</organism>
<evidence type="ECO:0000259" key="5">
    <source>
        <dbReference type="PROSITE" id="PS51011"/>
    </source>
</evidence>
<reference evidence="6" key="1">
    <citation type="submission" date="2022-08" db="EMBL/GenBank/DDBJ databases">
        <title>Genome sequencing of akame (Lates japonicus).</title>
        <authorList>
            <person name="Hashiguchi Y."/>
            <person name="Takahashi H."/>
        </authorList>
    </citation>
    <scope>NUCLEOTIDE SEQUENCE</scope>
    <source>
        <strain evidence="6">Kochi</strain>
    </source>
</reference>
<dbReference type="InterPro" id="IPR001606">
    <property type="entry name" value="ARID_dom"/>
</dbReference>
<dbReference type="SUPFAM" id="SSF46774">
    <property type="entry name" value="ARID-like"/>
    <property type="match status" value="1"/>
</dbReference>
<evidence type="ECO:0000256" key="1">
    <source>
        <dbReference type="ARBA" id="ARBA00023015"/>
    </source>
</evidence>
<gene>
    <name evidence="6" type="ORF">AKAME5_002058600</name>
</gene>
<proteinExistence type="predicted"/>
<feature type="compositionally biased region" description="Low complexity" evidence="4">
    <location>
        <begin position="156"/>
        <end position="165"/>
    </location>
</feature>
<keyword evidence="1" id="KW-0805">Transcription regulation</keyword>
<dbReference type="PANTHER" id="PTHR13964">
    <property type="entry name" value="RBP-RELATED"/>
    <property type="match status" value="1"/>
</dbReference>
<feature type="domain" description="ARID" evidence="5">
    <location>
        <begin position="1"/>
        <end position="61"/>
    </location>
</feature>
<protein>
    <submittedName>
        <fullName evidence="6">AT-rich interactive domain-containing protein 5B-like protein</fullName>
    </submittedName>
</protein>
<dbReference type="GO" id="GO:0005634">
    <property type="term" value="C:nucleus"/>
    <property type="evidence" value="ECO:0007669"/>
    <property type="project" value="TreeGrafter"/>
</dbReference>
<keyword evidence="7" id="KW-1185">Reference proteome</keyword>
<dbReference type="GO" id="GO:0000976">
    <property type="term" value="F:transcription cis-regulatory region binding"/>
    <property type="evidence" value="ECO:0007669"/>
    <property type="project" value="TreeGrafter"/>
</dbReference>
<comment type="caution">
    <text evidence="6">The sequence shown here is derived from an EMBL/GenBank/DDBJ whole genome shotgun (WGS) entry which is preliminary data.</text>
</comment>
<dbReference type="GO" id="GO:0006357">
    <property type="term" value="P:regulation of transcription by RNA polymerase II"/>
    <property type="evidence" value="ECO:0007669"/>
    <property type="project" value="TreeGrafter"/>
</dbReference>
<dbReference type="Gene3D" id="1.10.150.60">
    <property type="entry name" value="ARID DNA-binding domain"/>
    <property type="match status" value="1"/>
</dbReference>
<keyword evidence="3" id="KW-0539">Nucleus</keyword>
<accession>A0AAD3RHH7</accession>
<dbReference type="AlphaFoldDB" id="A0AAD3RHH7"/>
<keyword evidence="2" id="KW-0804">Transcription</keyword>
<feature type="region of interest" description="Disordered" evidence="4">
    <location>
        <begin position="156"/>
        <end position="223"/>
    </location>
</feature>
<feature type="compositionally biased region" description="Basic residues" evidence="4">
    <location>
        <begin position="79"/>
        <end position="95"/>
    </location>
</feature>
<evidence type="ECO:0000256" key="4">
    <source>
        <dbReference type="SAM" id="MobiDB-lite"/>
    </source>
</evidence>
<dbReference type="Proteomes" id="UP001279410">
    <property type="component" value="Unassembled WGS sequence"/>
</dbReference>
<evidence type="ECO:0000256" key="3">
    <source>
        <dbReference type="ARBA" id="ARBA00023242"/>
    </source>
</evidence>
<dbReference type="EMBL" id="BRZM01000196">
    <property type="protein sequence ID" value="GLD69273.1"/>
    <property type="molecule type" value="Genomic_DNA"/>
</dbReference>
<evidence type="ECO:0000256" key="2">
    <source>
        <dbReference type="ARBA" id="ARBA00023163"/>
    </source>
</evidence>
<evidence type="ECO:0000313" key="7">
    <source>
        <dbReference type="Proteomes" id="UP001279410"/>
    </source>
</evidence>
<feature type="region of interest" description="Disordered" evidence="4">
    <location>
        <begin position="65"/>
        <end position="132"/>
    </location>
</feature>
<dbReference type="PROSITE" id="PS51011">
    <property type="entry name" value="ARID"/>
    <property type="match status" value="1"/>
</dbReference>
<evidence type="ECO:0000313" key="6">
    <source>
        <dbReference type="EMBL" id="GLD69273.1"/>
    </source>
</evidence>
<feature type="compositionally biased region" description="Basic and acidic residues" evidence="4">
    <location>
        <begin position="187"/>
        <end position="196"/>
    </location>
</feature>
<sequence>MYVIVSTRCDPSPLSTSAVTSDRLWKVVYNELGGCPGSTSAATCTRRHYERLMLPYEEHLRAGGAEFKIPESPTPPKPRGIRGRKPLPRGRKPGPKAKEKKITAPAPPSRTIVNPNGAVVVKRGRGRPPGTRNKATLIAQAKLLAQQQAKAKAAAVTAAAETQQQSPLLPAKGRGGPTPSTTHRPKPKELKPDRVRGSAPKRPPPFHFCLATSPEDPWVLQLD</sequence>